<reference evidence="10" key="2">
    <citation type="journal article" date="2011" name="Proc. Natl. Acad. Sci. U.S.A.">
        <title>Obligate biotrophy features unraveled by the genomic analysis of rust fungi.</title>
        <authorList>
            <person name="Duplessis S."/>
            <person name="Cuomo C.A."/>
            <person name="Lin Y.-C."/>
            <person name="Aerts A."/>
            <person name="Tisserant E."/>
            <person name="Veneault-Fourrey C."/>
            <person name="Joly D.L."/>
            <person name="Hacquard S."/>
            <person name="Amselem J."/>
            <person name="Cantarel B.L."/>
            <person name="Chiu R."/>
            <person name="Coutinho P.M."/>
            <person name="Feau N."/>
            <person name="Field M."/>
            <person name="Frey P."/>
            <person name="Gelhaye E."/>
            <person name="Goldberg J."/>
            <person name="Grabherr M.G."/>
            <person name="Kodira C.D."/>
            <person name="Kohler A."/>
            <person name="Kuees U."/>
            <person name="Lindquist E.A."/>
            <person name="Lucas S.M."/>
            <person name="Mago R."/>
            <person name="Mauceli E."/>
            <person name="Morin E."/>
            <person name="Murat C."/>
            <person name="Pangilinan J.L."/>
            <person name="Park R."/>
            <person name="Pearson M."/>
            <person name="Quesneville H."/>
            <person name="Rouhier N."/>
            <person name="Sakthikumar S."/>
            <person name="Salamov A.A."/>
            <person name="Schmutz J."/>
            <person name="Selles B."/>
            <person name="Shapiro H."/>
            <person name="Tanguay P."/>
            <person name="Tuskan G.A."/>
            <person name="Henrissat B."/>
            <person name="Van de Peer Y."/>
            <person name="Rouze P."/>
            <person name="Ellis J.G."/>
            <person name="Dodds P.N."/>
            <person name="Schein J.E."/>
            <person name="Zhong S."/>
            <person name="Hamelin R.C."/>
            <person name="Grigoriev I.V."/>
            <person name="Szabo L.J."/>
            <person name="Martin F."/>
        </authorList>
    </citation>
    <scope>NUCLEOTIDE SEQUENCE [LARGE SCALE GENOMIC DNA]</scope>
    <source>
        <strain evidence="10">CRL 75-36-700-3 / race SCCL</strain>
    </source>
</reference>
<dbReference type="SUPFAM" id="SSF52540">
    <property type="entry name" value="P-loop containing nucleoside triphosphate hydrolases"/>
    <property type="match status" value="2"/>
</dbReference>
<dbReference type="GO" id="GO:0000724">
    <property type="term" value="P:double-strand break repair via homologous recombination"/>
    <property type="evidence" value="ECO:0000318"/>
    <property type="project" value="GO_Central"/>
</dbReference>
<dbReference type="VEuPathDB" id="FungiDB:PGTG_16705"/>
<dbReference type="OrthoDB" id="10261556at2759"/>
<comment type="catalytic activity">
    <reaction evidence="4">
        <text>Couples ATP hydrolysis with the unwinding of duplex DNA by translocating in the 3'-5' direction.</text>
        <dbReference type="EC" id="5.6.2.4"/>
    </reaction>
</comment>
<dbReference type="InterPro" id="IPR011545">
    <property type="entry name" value="DEAD/DEAH_box_helicase_dom"/>
</dbReference>
<accession>E3L2G4</accession>
<dbReference type="GO" id="GO:0005694">
    <property type="term" value="C:chromosome"/>
    <property type="evidence" value="ECO:0000318"/>
    <property type="project" value="GO_Central"/>
</dbReference>
<dbReference type="SMART" id="SM00487">
    <property type="entry name" value="DEXDc"/>
    <property type="match status" value="1"/>
</dbReference>
<feature type="domain" description="Helicase ATP-binding" evidence="8">
    <location>
        <begin position="42"/>
        <end position="238"/>
    </location>
</feature>
<protein>
    <recommendedName>
        <fullName evidence="5">DNA 3'-5' helicase</fullName>
        <ecNumber evidence="5">5.6.2.4</ecNumber>
    </recommendedName>
</protein>
<dbReference type="InterPro" id="IPR014001">
    <property type="entry name" value="Helicase_ATP-bd"/>
</dbReference>
<dbReference type="PANTHER" id="PTHR13710:SF105">
    <property type="entry name" value="ATP-DEPENDENT DNA HELICASE Q1"/>
    <property type="match status" value="1"/>
</dbReference>
<gene>
    <name evidence="9" type="ORF">PGTG_16705</name>
</gene>
<dbReference type="GO" id="GO:0009378">
    <property type="term" value="F:four-way junction helicase activity"/>
    <property type="evidence" value="ECO:0000318"/>
    <property type="project" value="GO_Central"/>
</dbReference>
<dbReference type="InParanoid" id="E3L2G4"/>
<comment type="similarity">
    <text evidence="1">Belongs to the helicase family. RecQ subfamily.</text>
</comment>
<dbReference type="Gene3D" id="3.40.50.300">
    <property type="entry name" value="P-loop containing nucleotide triphosphate hydrolases"/>
    <property type="match status" value="1"/>
</dbReference>
<feature type="coiled-coil region" evidence="6">
    <location>
        <begin position="646"/>
        <end position="673"/>
    </location>
</feature>
<evidence type="ECO:0000256" key="7">
    <source>
        <dbReference type="SAM" id="MobiDB-lite"/>
    </source>
</evidence>
<dbReference type="eggNOG" id="KOG0351">
    <property type="taxonomic scope" value="Eukaryota"/>
</dbReference>
<keyword evidence="3" id="KW-0413">Isomerase</keyword>
<sequence>MEGIHAPAKVQASTDEDVREKIAIQSRENYEQEPKPLQVETVLNLLRGRNTFLLAATGFGKSRISEMYLRMLPKNPHGDIIGVVVVLNPLDALGDNQVEEKVAAGFTAINLTKPNFSQEACLEIQEGSYNFVYLSPEMFLDNEAFSNIYFSPKFQSKLALIVVDEAHMIYSWGLVEGGQKKLKTIVRHQDVSAFRPHYGSLATQLLTKNQAPLLLMSATCRPAAITAIKKNLKLLDTHIDLLRDELTRPEIRILRIPMKSSIQSCADILQVYDPKSHIPDEQVVPSLIYSGTRLRTLQVLEVLDQARGTPSNHLNPRNSFARRYHACTGELDKKDVINDFASGKIVHIGRGDPSLICQMIGRCGRDGRPGLAILFVETNRPNGKNSIADFPPGHVQSDEDRMDALAITPVCLRIAFSMDNLIGYIPLDFNDPLYQSEKRREELNGFPPCMCSNCMEHAGTLLVQNLKNLNKDNFGDYVMNQVALNAVDTTETKRKYNIVRNGPTTKKQERVQLAPLRKILQETFNSFYRNTFGEAGSLVPTNLFGVVEIDSIINYFGQIQSESDLRRVIKGEMVKGQLGVLMKSIDMYRLRGTSETNTIATGELEPSVTDKEATSDQPNEPSDPIDSSTAKRPRKNAVSPEILRQRELAAAEKKKAKQQRLELQIQEQEAKARRAAWHLQNMNEIKKAHGLL</sequence>
<dbReference type="EMBL" id="DS178336">
    <property type="protein sequence ID" value="EFP90679.2"/>
    <property type="molecule type" value="Genomic_DNA"/>
</dbReference>
<dbReference type="Proteomes" id="UP000008783">
    <property type="component" value="Unassembled WGS sequence"/>
</dbReference>
<evidence type="ECO:0000313" key="9">
    <source>
        <dbReference type="EMBL" id="EFP90679.2"/>
    </source>
</evidence>
<evidence type="ECO:0000256" key="6">
    <source>
        <dbReference type="SAM" id="Coils"/>
    </source>
</evidence>
<dbReference type="GO" id="GO:0043138">
    <property type="term" value="F:3'-5' DNA helicase activity"/>
    <property type="evidence" value="ECO:0000318"/>
    <property type="project" value="GO_Central"/>
</dbReference>
<dbReference type="AlphaFoldDB" id="E3L2G4"/>
<dbReference type="GO" id="GO:0005737">
    <property type="term" value="C:cytoplasm"/>
    <property type="evidence" value="ECO:0000318"/>
    <property type="project" value="GO_Central"/>
</dbReference>
<dbReference type="GO" id="GO:0005524">
    <property type="term" value="F:ATP binding"/>
    <property type="evidence" value="ECO:0007669"/>
    <property type="project" value="InterPro"/>
</dbReference>
<dbReference type="GeneID" id="10530579"/>
<evidence type="ECO:0000256" key="1">
    <source>
        <dbReference type="ARBA" id="ARBA00005446"/>
    </source>
</evidence>
<dbReference type="PANTHER" id="PTHR13710">
    <property type="entry name" value="DNA HELICASE RECQ FAMILY MEMBER"/>
    <property type="match status" value="1"/>
</dbReference>
<name>E3L2G4_PUCGT</name>
<evidence type="ECO:0000256" key="3">
    <source>
        <dbReference type="ARBA" id="ARBA00023235"/>
    </source>
</evidence>
<dbReference type="EC" id="5.6.2.4" evidence="5"/>
<dbReference type="InterPro" id="IPR027417">
    <property type="entry name" value="P-loop_NTPase"/>
</dbReference>
<dbReference type="KEGG" id="pgr:PGTG_16705"/>
<keyword evidence="10" id="KW-1185">Reference proteome</keyword>
<keyword evidence="6" id="KW-0175">Coiled coil</keyword>
<dbReference type="Pfam" id="PF00270">
    <property type="entry name" value="DEAD"/>
    <property type="match status" value="1"/>
</dbReference>
<proteinExistence type="inferred from homology"/>
<feature type="region of interest" description="Disordered" evidence="7">
    <location>
        <begin position="596"/>
        <end position="641"/>
    </location>
</feature>
<dbReference type="RefSeq" id="XP_003335098.2">
    <property type="nucleotide sequence ID" value="XM_003335050.2"/>
</dbReference>
<dbReference type="GO" id="GO:0003677">
    <property type="term" value="F:DNA binding"/>
    <property type="evidence" value="ECO:0007669"/>
    <property type="project" value="UniProtKB-KW"/>
</dbReference>
<reference key="1">
    <citation type="submission" date="2007-01" db="EMBL/GenBank/DDBJ databases">
        <title>The Genome Sequence of Puccinia graminis f. sp. tritici Strain CRL 75-36-700-3.</title>
        <authorList>
            <consortium name="The Broad Institute Genome Sequencing Platform"/>
            <person name="Birren B."/>
            <person name="Lander E."/>
            <person name="Galagan J."/>
            <person name="Nusbaum C."/>
            <person name="Devon K."/>
            <person name="Cuomo C."/>
            <person name="Jaffe D."/>
            <person name="Butler J."/>
            <person name="Alvarez P."/>
            <person name="Gnerre S."/>
            <person name="Grabherr M."/>
            <person name="Mauceli E."/>
            <person name="Brockman W."/>
            <person name="Young S."/>
            <person name="LaButti K."/>
            <person name="Sykes S."/>
            <person name="DeCaprio D."/>
            <person name="Crawford M."/>
            <person name="Koehrsen M."/>
            <person name="Engels R."/>
            <person name="Montgomery P."/>
            <person name="Pearson M."/>
            <person name="Howarth C."/>
            <person name="Larson L."/>
            <person name="White J."/>
            <person name="Zeng Q."/>
            <person name="Kodira C."/>
            <person name="Yandava C."/>
            <person name="Alvarado L."/>
            <person name="O'Leary S."/>
            <person name="Szabo L."/>
            <person name="Dean R."/>
            <person name="Schein J."/>
        </authorList>
    </citation>
    <scope>NUCLEOTIDE SEQUENCE</scope>
    <source>
        <strain>CRL 75-36-700-3</strain>
    </source>
</reference>
<dbReference type="PROSITE" id="PS51192">
    <property type="entry name" value="HELICASE_ATP_BIND_1"/>
    <property type="match status" value="1"/>
</dbReference>
<feature type="compositionally biased region" description="Polar residues" evidence="7">
    <location>
        <begin position="615"/>
        <end position="630"/>
    </location>
</feature>
<keyword evidence="2" id="KW-0238">DNA-binding</keyword>
<evidence type="ECO:0000256" key="4">
    <source>
        <dbReference type="ARBA" id="ARBA00034617"/>
    </source>
</evidence>
<dbReference type="STRING" id="418459.E3L2G4"/>
<evidence type="ECO:0000313" key="10">
    <source>
        <dbReference type="Proteomes" id="UP000008783"/>
    </source>
</evidence>
<dbReference type="HOGENOM" id="CLU_011478_1_1_1"/>
<organism evidence="9 10">
    <name type="scientific">Puccinia graminis f. sp. tritici (strain CRL 75-36-700-3 / race SCCL)</name>
    <name type="common">Black stem rust fungus</name>
    <dbReference type="NCBI Taxonomy" id="418459"/>
    <lineage>
        <taxon>Eukaryota</taxon>
        <taxon>Fungi</taxon>
        <taxon>Dikarya</taxon>
        <taxon>Basidiomycota</taxon>
        <taxon>Pucciniomycotina</taxon>
        <taxon>Pucciniomycetes</taxon>
        <taxon>Pucciniales</taxon>
        <taxon>Pucciniaceae</taxon>
        <taxon>Puccinia</taxon>
    </lineage>
</organism>
<evidence type="ECO:0000256" key="5">
    <source>
        <dbReference type="ARBA" id="ARBA00034808"/>
    </source>
</evidence>
<evidence type="ECO:0000259" key="8">
    <source>
        <dbReference type="PROSITE" id="PS51192"/>
    </source>
</evidence>
<evidence type="ECO:0000256" key="2">
    <source>
        <dbReference type="ARBA" id="ARBA00023125"/>
    </source>
</evidence>
<dbReference type="GO" id="GO:0006260">
    <property type="term" value="P:DNA replication"/>
    <property type="evidence" value="ECO:0000318"/>
    <property type="project" value="GO_Central"/>
</dbReference>